<gene>
    <name evidence="1" type="ORF">NARC_250005</name>
</gene>
<evidence type="ECO:0000313" key="2">
    <source>
        <dbReference type="Proteomes" id="UP000315289"/>
    </source>
</evidence>
<dbReference type="InterPro" id="IPR042557">
    <property type="entry name" value="SCO4226"/>
</dbReference>
<reference evidence="1 2" key="1">
    <citation type="journal article" date="2019" name="Front. Microbiol.">
        <title>Ammonia Oxidation by the Arctic Terrestrial Thaumarchaeote Candidatus Nitrosocosmicus arcticus Is Stimulated by Increasing Temperatures.</title>
        <authorList>
            <person name="Alves R.J.E."/>
            <person name="Kerou M."/>
            <person name="Zappe A."/>
            <person name="Bittner R."/>
            <person name="Abby S.S."/>
            <person name="Schmidt H.A."/>
            <person name="Pfeifer K."/>
            <person name="Schleper C."/>
        </authorList>
    </citation>
    <scope>NUCLEOTIDE SEQUENCE [LARGE SCALE GENOMIC DNA]</scope>
    <source>
        <strain evidence="1 2">Kfb</strain>
    </source>
</reference>
<evidence type="ECO:0008006" key="3">
    <source>
        <dbReference type="Google" id="ProtNLM"/>
    </source>
</evidence>
<dbReference type="RefSeq" id="WP_144734965.1">
    <property type="nucleotide sequence ID" value="NZ_ML675598.1"/>
</dbReference>
<organism evidence="1 2">
    <name type="scientific">Candidatus Nitrosocosmicus arcticus</name>
    <dbReference type="NCBI Taxonomy" id="2035267"/>
    <lineage>
        <taxon>Archaea</taxon>
        <taxon>Nitrososphaerota</taxon>
        <taxon>Nitrososphaeria</taxon>
        <taxon>Nitrososphaerales</taxon>
        <taxon>Nitrososphaeraceae</taxon>
        <taxon>Candidatus Nitrosocosmicus</taxon>
    </lineage>
</organism>
<protein>
    <recommendedName>
        <fullName evidence="3">DUF4242 domain-containing protein</fullName>
    </recommendedName>
</protein>
<dbReference type="OrthoDB" id="8127at2157"/>
<dbReference type="AlphaFoldDB" id="A0A557SQT8"/>
<dbReference type="InterPro" id="IPR025336">
    <property type="entry name" value="SCO4226-like"/>
</dbReference>
<keyword evidence="2" id="KW-1185">Reference proteome</keyword>
<dbReference type="Gene3D" id="3.30.70.3090">
    <property type="entry name" value="ORF SCO4226, nickel-binding ferredoxin-like monomer"/>
    <property type="match status" value="1"/>
</dbReference>
<dbReference type="Proteomes" id="UP000315289">
    <property type="component" value="Unassembled WGS sequence"/>
</dbReference>
<dbReference type="EMBL" id="VOAH01000025">
    <property type="protein sequence ID" value="TVP38986.1"/>
    <property type="molecule type" value="Genomic_DNA"/>
</dbReference>
<dbReference type="Pfam" id="PF14026">
    <property type="entry name" value="SCO4226-like"/>
    <property type="match status" value="1"/>
</dbReference>
<evidence type="ECO:0000313" key="1">
    <source>
        <dbReference type="EMBL" id="TVP38986.1"/>
    </source>
</evidence>
<comment type="caution">
    <text evidence="1">The sequence shown here is derived from an EMBL/GenBank/DDBJ whole genome shotgun (WGS) entry which is preliminary data.</text>
</comment>
<name>A0A557SQT8_9ARCH</name>
<accession>A0A557SQT8</accession>
<sequence>MLKQAQNQPKDDFGVSQVNVIYNKEEDKLFCLVDAPDKESVRKHHEKFGTTCEWITEVKTTA</sequence>
<proteinExistence type="predicted"/>